<reference evidence="3 4" key="1">
    <citation type="submission" date="2011-05" db="EMBL/GenBank/DDBJ databases">
        <title>Complete sequence of Thioalkalimicrobium cyclicum ALM1.</title>
        <authorList>
            <consortium name="US DOE Joint Genome Institute"/>
            <person name="Lucas S."/>
            <person name="Han J."/>
            <person name="Lapidus A."/>
            <person name="Cheng J.-F."/>
            <person name="Goodwin L."/>
            <person name="Pitluck S."/>
            <person name="Peters L."/>
            <person name="Mikhailova N."/>
            <person name="Davenport K."/>
            <person name="Han C."/>
            <person name="Tapia R."/>
            <person name="Land M."/>
            <person name="Hauser L."/>
            <person name="Kyrpides N."/>
            <person name="Ivanova N."/>
            <person name="Pagani I."/>
            <person name="Kappler U."/>
            <person name="Woyke T."/>
        </authorList>
    </citation>
    <scope>NUCLEOTIDE SEQUENCE [LARGE SCALE GENOMIC DNA]</scope>
    <source>
        <strain evidence="4">DSM 14477 / JCM 11371 / ALM1</strain>
    </source>
</reference>
<dbReference type="PANTHER" id="PTHR34477">
    <property type="entry name" value="UPF0213 PROTEIN YHBQ"/>
    <property type="match status" value="1"/>
</dbReference>
<evidence type="ECO:0000259" key="2">
    <source>
        <dbReference type="PROSITE" id="PS50164"/>
    </source>
</evidence>
<dbReference type="PROSITE" id="PS50164">
    <property type="entry name" value="GIY_YIG"/>
    <property type="match status" value="1"/>
</dbReference>
<feature type="domain" description="GIY-YIG" evidence="2">
    <location>
        <begin position="1"/>
        <end position="77"/>
    </location>
</feature>
<accession>F6DCT7</accession>
<evidence type="ECO:0000313" key="4">
    <source>
        <dbReference type="Proteomes" id="UP000009232"/>
    </source>
</evidence>
<dbReference type="SMART" id="SM00465">
    <property type="entry name" value="GIYc"/>
    <property type="match status" value="1"/>
</dbReference>
<name>F6DCT7_THICA</name>
<dbReference type="STRING" id="717773.Thicy_0901"/>
<comment type="similarity">
    <text evidence="1">Belongs to the UPF0213 family.</text>
</comment>
<dbReference type="InterPro" id="IPR000305">
    <property type="entry name" value="GIY-YIG_endonuc"/>
</dbReference>
<dbReference type="eggNOG" id="COG2827">
    <property type="taxonomic scope" value="Bacteria"/>
</dbReference>
<sequence>MQPAVYILSNENNKVLYIGVTSNLVQRVYQHRNHLVDGFTKQYNVTKLVYFEVHEDMSEAIKREKALKNWHRDWKNRLVSEMNPDWNDLWDSIV</sequence>
<proteinExistence type="inferred from homology"/>
<dbReference type="Pfam" id="PF01541">
    <property type="entry name" value="GIY-YIG"/>
    <property type="match status" value="1"/>
</dbReference>
<dbReference type="AlphaFoldDB" id="F6DCT7"/>
<dbReference type="Proteomes" id="UP000009232">
    <property type="component" value="Chromosome"/>
</dbReference>
<gene>
    <name evidence="3" type="ordered locus">Thicy_0901</name>
</gene>
<protein>
    <submittedName>
        <fullName evidence="3">Excinuclease ABC C subunit domain protein</fullName>
    </submittedName>
</protein>
<keyword evidence="4" id="KW-1185">Reference proteome</keyword>
<dbReference type="PANTHER" id="PTHR34477:SF5">
    <property type="entry name" value="BSL5627 PROTEIN"/>
    <property type="match status" value="1"/>
</dbReference>
<dbReference type="Gene3D" id="3.40.1440.10">
    <property type="entry name" value="GIY-YIG endonuclease"/>
    <property type="match status" value="1"/>
</dbReference>
<dbReference type="CDD" id="cd10448">
    <property type="entry name" value="GIY-YIG_unchar_3"/>
    <property type="match status" value="1"/>
</dbReference>
<dbReference type="EMBL" id="CP002776">
    <property type="protein sequence ID" value="AEG31673.1"/>
    <property type="molecule type" value="Genomic_DNA"/>
</dbReference>
<organism evidence="3 4">
    <name type="scientific">Thiomicrospira cyclica (strain DSM 14477 / JCM 11371 / ALM1)</name>
    <name type="common">Thioalkalimicrobium cyclicum</name>
    <dbReference type="NCBI Taxonomy" id="717773"/>
    <lineage>
        <taxon>Bacteria</taxon>
        <taxon>Pseudomonadati</taxon>
        <taxon>Pseudomonadota</taxon>
        <taxon>Gammaproteobacteria</taxon>
        <taxon>Thiotrichales</taxon>
        <taxon>Piscirickettsiaceae</taxon>
        <taxon>Thiomicrospira</taxon>
    </lineage>
</organism>
<evidence type="ECO:0000313" key="3">
    <source>
        <dbReference type="EMBL" id="AEG31673.1"/>
    </source>
</evidence>
<dbReference type="KEGG" id="tcy:Thicy_0901"/>
<dbReference type="HOGENOM" id="CLU_135650_3_1_6"/>
<dbReference type="SUPFAM" id="SSF82771">
    <property type="entry name" value="GIY-YIG endonuclease"/>
    <property type="match status" value="1"/>
</dbReference>
<dbReference type="InterPro" id="IPR035901">
    <property type="entry name" value="GIY-YIG_endonuc_sf"/>
</dbReference>
<dbReference type="InterPro" id="IPR050190">
    <property type="entry name" value="UPF0213_domain"/>
</dbReference>
<evidence type="ECO:0000256" key="1">
    <source>
        <dbReference type="ARBA" id="ARBA00007435"/>
    </source>
</evidence>
<dbReference type="OrthoDB" id="9807770at2"/>